<dbReference type="AlphaFoldDB" id="A0A0E9P6E4"/>
<evidence type="ECO:0000313" key="1">
    <source>
        <dbReference type="EMBL" id="JAG99472.1"/>
    </source>
</evidence>
<reference evidence="1" key="1">
    <citation type="submission" date="2014-11" db="EMBL/GenBank/DDBJ databases">
        <authorList>
            <person name="Amaro Gonzalez C."/>
        </authorList>
    </citation>
    <scope>NUCLEOTIDE SEQUENCE</scope>
</reference>
<organism evidence="1">
    <name type="scientific">Anguilla anguilla</name>
    <name type="common">European freshwater eel</name>
    <name type="synonym">Muraena anguilla</name>
    <dbReference type="NCBI Taxonomy" id="7936"/>
    <lineage>
        <taxon>Eukaryota</taxon>
        <taxon>Metazoa</taxon>
        <taxon>Chordata</taxon>
        <taxon>Craniata</taxon>
        <taxon>Vertebrata</taxon>
        <taxon>Euteleostomi</taxon>
        <taxon>Actinopterygii</taxon>
        <taxon>Neopterygii</taxon>
        <taxon>Teleostei</taxon>
        <taxon>Anguilliformes</taxon>
        <taxon>Anguillidae</taxon>
        <taxon>Anguilla</taxon>
    </lineage>
</organism>
<dbReference type="EMBL" id="GBXM01109104">
    <property type="protein sequence ID" value="JAG99472.1"/>
    <property type="molecule type" value="Transcribed_RNA"/>
</dbReference>
<proteinExistence type="predicted"/>
<protein>
    <submittedName>
        <fullName evidence="1">Uncharacterized protein</fullName>
    </submittedName>
</protein>
<name>A0A0E9P6E4_ANGAN</name>
<reference evidence="1" key="2">
    <citation type="journal article" date="2015" name="Fish Shellfish Immunol.">
        <title>Early steps in the European eel (Anguilla anguilla)-Vibrio vulnificus interaction in the gills: Role of the RtxA13 toxin.</title>
        <authorList>
            <person name="Callol A."/>
            <person name="Pajuelo D."/>
            <person name="Ebbesson L."/>
            <person name="Teles M."/>
            <person name="MacKenzie S."/>
            <person name="Amaro C."/>
        </authorList>
    </citation>
    <scope>NUCLEOTIDE SEQUENCE</scope>
</reference>
<accession>A0A0E9P6E4</accession>
<sequence>MFSTEINIQKNFNLCTDAKSGQFLPISVVFNLRLYDSRFEHRSDLKMA</sequence>